<organism evidence="5 10">
    <name type="scientific">Rotaria magnacalcarata</name>
    <dbReference type="NCBI Taxonomy" id="392030"/>
    <lineage>
        <taxon>Eukaryota</taxon>
        <taxon>Metazoa</taxon>
        <taxon>Spiralia</taxon>
        <taxon>Gnathifera</taxon>
        <taxon>Rotifera</taxon>
        <taxon>Eurotatoria</taxon>
        <taxon>Bdelloidea</taxon>
        <taxon>Philodinida</taxon>
        <taxon>Philodinidae</taxon>
        <taxon>Rotaria</taxon>
    </lineage>
</organism>
<dbReference type="PANTHER" id="PTHR45641">
    <property type="entry name" value="TETRATRICOPEPTIDE REPEAT PROTEIN (AFU_ORTHOLOGUE AFUA_6G03870)"/>
    <property type="match status" value="1"/>
</dbReference>
<evidence type="ECO:0000313" key="8">
    <source>
        <dbReference type="EMBL" id="CAF4109583.1"/>
    </source>
</evidence>
<dbReference type="SUPFAM" id="SSF48452">
    <property type="entry name" value="TPR-like"/>
    <property type="match status" value="2"/>
</dbReference>
<dbReference type="Pfam" id="PF13181">
    <property type="entry name" value="TPR_8"/>
    <property type="match status" value="2"/>
</dbReference>
<dbReference type="Proteomes" id="UP000681720">
    <property type="component" value="Unassembled WGS sequence"/>
</dbReference>
<evidence type="ECO:0000313" key="4">
    <source>
        <dbReference type="EMBL" id="CAF0982755.1"/>
    </source>
</evidence>
<evidence type="ECO:0000256" key="3">
    <source>
        <dbReference type="PROSITE-ProRule" id="PRU00339"/>
    </source>
</evidence>
<dbReference type="PROSITE" id="PS51996">
    <property type="entry name" value="TR_MART"/>
    <property type="match status" value="1"/>
</dbReference>
<dbReference type="PROSITE" id="PS50293">
    <property type="entry name" value="TPR_REGION"/>
    <property type="match status" value="1"/>
</dbReference>
<dbReference type="OrthoDB" id="10461596at2759"/>
<dbReference type="EMBL" id="CAJOBH010008314">
    <property type="protein sequence ID" value="CAF4109583.1"/>
    <property type="molecule type" value="Genomic_DNA"/>
</dbReference>
<evidence type="ECO:0000313" key="9">
    <source>
        <dbReference type="EMBL" id="CAF4211532.1"/>
    </source>
</evidence>
<dbReference type="Proteomes" id="UP000663834">
    <property type="component" value="Unassembled WGS sequence"/>
</dbReference>
<evidence type="ECO:0000256" key="1">
    <source>
        <dbReference type="ARBA" id="ARBA00022737"/>
    </source>
</evidence>
<dbReference type="Pfam" id="PF13374">
    <property type="entry name" value="TPR_10"/>
    <property type="match status" value="1"/>
</dbReference>
<name>A0A816HB00_9BILA</name>
<sequence>MEVPPLDDLSILWIDTSPPSERLASLVTFTTTFPTIQASLPYVEKLRRKDRVFCVLAQNSSSNTCLLRAHSQIIRFYFLIDNGSKADYCFPDIDSLFRALQKDILLFYQSLTGPWNVFSRNVKEASLRQLSTDSAAFVWHQLLLDIIQKLPDEDDEEAKREFLAECRSEYSGNSAMKTWIDRFDQKYRTSDAIAWYTRDTFVYRLLNRALRMQEVDIVYKCRFMLKELCQQLARLQKSSDDLAIETVFRVQKVPLEELEKLRNSIGRLIAMSSFLSTSIGEEVSKAFGDTNENQCEGEQWLLYKITIAPDMERSHIFAYIGQNGFSVNPDEMEVLFAPGAVFRVDSIPELDAKVSVWCINLSLATHKQCIEIERTMNSIRQRHAHFPNTLLTLGAILAEIGYFNSSLRFYQTLLQKTLPQPSNLSYSLAACVYSDIGALYYERGQYDQAIHFTDRALEIDWRCRPRNTMSLLKDCMNRGLILSDSNRNAEAMYAFFCALILVQIMENSRSMHDSETRHSHEYTEVCGQLYNNIGMFAQKIGKFSAALRYYMKCDELLKGLDNMINRSKILLNIATLYNEKEDYSHALVFFNDAIEIQERVYPDQTHAILSKSYASVALCYANIGRSEEALCYISKSLAIEKSQTPLNYVTLADCYNSFGVIRTLRREFQEALQCVEQAYEYGRKAGLNDDHPDIQLYRASINTAHINLLCSDQ</sequence>
<evidence type="ECO:0000313" key="7">
    <source>
        <dbReference type="EMBL" id="CAF4082136.1"/>
    </source>
</evidence>
<accession>A0A816HB00</accession>
<dbReference type="PANTHER" id="PTHR45641:SF19">
    <property type="entry name" value="NEPHROCYSTIN-3"/>
    <property type="match status" value="1"/>
</dbReference>
<keyword evidence="1" id="KW-0677">Repeat</keyword>
<evidence type="ECO:0000256" key="2">
    <source>
        <dbReference type="ARBA" id="ARBA00022803"/>
    </source>
</evidence>
<comment type="caution">
    <text evidence="5">The sequence shown here is derived from an EMBL/GenBank/DDBJ whole genome shotgun (WGS) entry which is preliminary data.</text>
</comment>
<gene>
    <name evidence="8" type="ORF">BYL167_LOCUS19528</name>
    <name evidence="4" type="ORF">CJN711_LOCUS1442</name>
    <name evidence="7" type="ORF">GIL414_LOCUS16129</name>
    <name evidence="5" type="ORF">KQP761_LOCUS37544</name>
    <name evidence="6" type="ORF">MBJ925_LOCUS38681</name>
    <name evidence="9" type="ORF">SMN809_LOCUS22334</name>
</gene>
<proteinExistence type="predicted"/>
<keyword evidence="2 3" id="KW-0802">TPR repeat</keyword>
<dbReference type="EMBL" id="CAJOBJ010007281">
    <property type="protein sequence ID" value="CAF4082136.1"/>
    <property type="molecule type" value="Genomic_DNA"/>
</dbReference>
<dbReference type="EMBL" id="CAJOBI010020241">
    <property type="protein sequence ID" value="CAF4211532.1"/>
    <property type="molecule type" value="Genomic_DNA"/>
</dbReference>
<dbReference type="EMBL" id="CAJNRE010021720">
    <property type="protein sequence ID" value="CAF2261921.1"/>
    <property type="molecule type" value="Genomic_DNA"/>
</dbReference>
<feature type="repeat" description="TPR" evidence="3">
    <location>
        <begin position="430"/>
        <end position="463"/>
    </location>
</feature>
<dbReference type="SUPFAM" id="SSF56399">
    <property type="entry name" value="ADP-ribosylation"/>
    <property type="match status" value="1"/>
</dbReference>
<dbReference type="InterPro" id="IPR011990">
    <property type="entry name" value="TPR-like_helical_dom_sf"/>
</dbReference>
<dbReference type="SMART" id="SM00028">
    <property type="entry name" value="TPR"/>
    <property type="match status" value="6"/>
</dbReference>
<dbReference type="AlphaFoldDB" id="A0A816HB00"/>
<dbReference type="Proteomes" id="UP000676336">
    <property type="component" value="Unassembled WGS sequence"/>
</dbReference>
<dbReference type="EMBL" id="CAJNOV010000098">
    <property type="protein sequence ID" value="CAF0982755.1"/>
    <property type="molecule type" value="Genomic_DNA"/>
</dbReference>
<protein>
    <submittedName>
        <fullName evidence="5">Uncharacterized protein</fullName>
    </submittedName>
</protein>
<dbReference type="Gene3D" id="3.90.176.10">
    <property type="entry name" value="Toxin ADP-ribosyltransferase, Chain A, domain 1"/>
    <property type="match status" value="1"/>
</dbReference>
<dbReference type="PROSITE" id="PS50005">
    <property type="entry name" value="TPR"/>
    <property type="match status" value="2"/>
</dbReference>
<evidence type="ECO:0000313" key="10">
    <source>
        <dbReference type="Proteomes" id="UP000663834"/>
    </source>
</evidence>
<feature type="repeat" description="TPR" evidence="3">
    <location>
        <begin position="567"/>
        <end position="600"/>
    </location>
</feature>
<dbReference type="InterPro" id="IPR019734">
    <property type="entry name" value="TPR_rpt"/>
</dbReference>
<dbReference type="Proteomes" id="UP000663855">
    <property type="component" value="Unassembled WGS sequence"/>
</dbReference>
<reference evidence="5" key="1">
    <citation type="submission" date="2021-02" db="EMBL/GenBank/DDBJ databases">
        <authorList>
            <person name="Nowell W R."/>
        </authorList>
    </citation>
    <scope>NUCLEOTIDE SEQUENCE</scope>
</reference>
<dbReference type="Gene3D" id="1.25.40.10">
    <property type="entry name" value="Tetratricopeptide repeat domain"/>
    <property type="match status" value="2"/>
</dbReference>
<dbReference type="Proteomes" id="UP000681967">
    <property type="component" value="Unassembled WGS sequence"/>
</dbReference>
<evidence type="ECO:0000313" key="5">
    <source>
        <dbReference type="EMBL" id="CAF1683494.1"/>
    </source>
</evidence>
<dbReference type="Proteomes" id="UP000663824">
    <property type="component" value="Unassembled WGS sequence"/>
</dbReference>
<dbReference type="EMBL" id="CAJNOW010021258">
    <property type="protein sequence ID" value="CAF1683494.1"/>
    <property type="molecule type" value="Genomic_DNA"/>
</dbReference>
<evidence type="ECO:0000313" key="6">
    <source>
        <dbReference type="EMBL" id="CAF2261921.1"/>
    </source>
</evidence>